<keyword evidence="1" id="KW-0472">Membrane</keyword>
<dbReference type="Gene3D" id="3.40.50.2300">
    <property type="match status" value="2"/>
</dbReference>
<keyword evidence="1" id="KW-0812">Transmembrane</keyword>
<dbReference type="InterPro" id="IPR028082">
    <property type="entry name" value="Peripla_BP_I"/>
</dbReference>
<name>A0A0N0XU66_9ACTN</name>
<reference evidence="3" key="1">
    <citation type="submission" date="2015-07" db="EMBL/GenBank/DDBJ databases">
        <authorList>
            <person name="Ju K.-S."/>
            <person name="Doroghazi J.R."/>
            <person name="Metcalf W.W."/>
        </authorList>
    </citation>
    <scope>NUCLEOTIDE SEQUENCE [LARGE SCALE GENOMIC DNA]</scope>
    <source>
        <strain evidence="3">NRRL ISP-5002</strain>
    </source>
</reference>
<organism evidence="2 3">
    <name type="scientific">Streptomyces chattanoogensis</name>
    <dbReference type="NCBI Taxonomy" id="66876"/>
    <lineage>
        <taxon>Bacteria</taxon>
        <taxon>Bacillati</taxon>
        <taxon>Actinomycetota</taxon>
        <taxon>Actinomycetes</taxon>
        <taxon>Kitasatosporales</taxon>
        <taxon>Streptomycetaceae</taxon>
        <taxon>Streptomyces</taxon>
    </lineage>
</organism>
<feature type="transmembrane region" description="Helical" evidence="1">
    <location>
        <begin position="21"/>
        <end position="40"/>
    </location>
</feature>
<evidence type="ECO:0000313" key="2">
    <source>
        <dbReference type="EMBL" id="KPC59707.1"/>
    </source>
</evidence>
<keyword evidence="1" id="KW-1133">Transmembrane helix</keyword>
<accession>A0A0N0XU66</accession>
<dbReference type="PATRIC" id="fig|66876.3.peg.7311"/>
<gene>
    <name evidence="2" type="ORF">ADL29_33170</name>
</gene>
<dbReference type="Proteomes" id="UP000037982">
    <property type="component" value="Unassembled WGS sequence"/>
</dbReference>
<sequence>MADHDGPLDPLTPWYRTRRGVSALAAAMVVCAAVVVLISWPSPPDTSCGTGAPGLQWAGSGADRECVGLTNERAFAADPRLKSITEKIAAENRRVRDQWDRPGKGKRRVDYVKVGLLTPMTESDTSALPIGEIRSSLEGAYIAQCRANGCPGLPRDEPLGIGGEAPPLIQLVIADEGRGEAHWKPAVDQLTALARGAHPLVAVTGMGISIEETRKAAVELSKHGIPSIGAVLTATDVNADRLFKVSPSNLDYARALRRYVDRSPLARSRGYLVFDSRNDNYVRTLRQAFDTTFPRSIGDNRTSFVGATGNEPAGTPQLFTTAVNNICQTKADMVLYAGRDRDLGPLITALAGRQCDEKKPLTLLTGATGAFQQAQDRRGLLTKSRISVLDVSSAHPSLWLKGQHAPRGFPAFHDSMKALGFRETVLVDGYAIMHHDAVLTAVWATRNVTAHTGDETPDINDVYHELTNLNHTTSVPAAGGQLSFDDASHGWPHNKPVPLIRIPDQGEEAPPPYRTP</sequence>
<dbReference type="SUPFAM" id="SSF53822">
    <property type="entry name" value="Periplasmic binding protein-like I"/>
    <property type="match status" value="1"/>
</dbReference>
<evidence type="ECO:0000313" key="3">
    <source>
        <dbReference type="Proteomes" id="UP000037982"/>
    </source>
</evidence>
<evidence type="ECO:0008006" key="4">
    <source>
        <dbReference type="Google" id="ProtNLM"/>
    </source>
</evidence>
<dbReference type="RefSeq" id="WP_053927229.1">
    <property type="nucleotide sequence ID" value="NZ_LGKG01000174.1"/>
</dbReference>
<evidence type="ECO:0000256" key="1">
    <source>
        <dbReference type="SAM" id="Phobius"/>
    </source>
</evidence>
<comment type="caution">
    <text evidence="2">The sequence shown here is derived from an EMBL/GenBank/DDBJ whole genome shotgun (WGS) entry which is preliminary data.</text>
</comment>
<dbReference type="AlphaFoldDB" id="A0A0N0XU66"/>
<protein>
    <recommendedName>
        <fullName evidence="4">Leucine-binding protein domain-containing protein</fullName>
    </recommendedName>
</protein>
<proteinExistence type="predicted"/>
<dbReference type="EMBL" id="LGKG01000174">
    <property type="protein sequence ID" value="KPC59707.1"/>
    <property type="molecule type" value="Genomic_DNA"/>
</dbReference>
<keyword evidence="3" id="KW-1185">Reference proteome</keyword>